<feature type="signal peptide" evidence="2">
    <location>
        <begin position="1"/>
        <end position="22"/>
    </location>
</feature>
<keyword evidence="5" id="KW-1185">Reference proteome</keyword>
<dbReference type="EMBL" id="LGTC01000001">
    <property type="protein sequence ID" value="KNY29823.1"/>
    <property type="molecule type" value="Genomic_DNA"/>
</dbReference>
<accession>A0A0L6JVG7</accession>
<dbReference type="SUPFAM" id="SSF49464">
    <property type="entry name" value="Carboxypeptidase regulatory domain-like"/>
    <property type="match status" value="1"/>
</dbReference>
<organism evidence="4 5">
    <name type="scientific">Pseudobacteroides cellulosolvens ATCC 35603 = DSM 2933</name>
    <dbReference type="NCBI Taxonomy" id="398512"/>
    <lineage>
        <taxon>Bacteria</taxon>
        <taxon>Bacillati</taxon>
        <taxon>Bacillota</taxon>
        <taxon>Clostridia</taxon>
        <taxon>Eubacteriales</taxon>
        <taxon>Oscillospiraceae</taxon>
        <taxon>Pseudobacteroides</taxon>
    </lineage>
</organism>
<dbReference type="OrthoDB" id="9795554at2"/>
<dbReference type="GO" id="GO:0000272">
    <property type="term" value="P:polysaccharide catabolic process"/>
    <property type="evidence" value="ECO:0007669"/>
    <property type="project" value="InterPro"/>
</dbReference>
<dbReference type="eggNOG" id="COG2755">
    <property type="taxonomic scope" value="Bacteria"/>
</dbReference>
<dbReference type="Gene3D" id="3.40.50.1110">
    <property type="entry name" value="SGNH hydrolase"/>
    <property type="match status" value="1"/>
</dbReference>
<dbReference type="PANTHER" id="PTHR22901:SF0">
    <property type="entry name" value="SIALATE O-ACETYLESTERASE"/>
    <property type="match status" value="1"/>
</dbReference>
<name>A0A0L6JVG7_9FIRM</name>
<dbReference type="InterPro" id="IPR008969">
    <property type="entry name" value="CarboxyPept-like_regulatory"/>
</dbReference>
<evidence type="ECO:0000313" key="4">
    <source>
        <dbReference type="EMBL" id="KNY29823.1"/>
    </source>
</evidence>
<dbReference type="SUPFAM" id="SSF52266">
    <property type="entry name" value="SGNH hydrolase"/>
    <property type="match status" value="1"/>
</dbReference>
<dbReference type="EC" id="3.1.1.53" evidence="4"/>
<dbReference type="PROSITE" id="PS51766">
    <property type="entry name" value="DOCKERIN"/>
    <property type="match status" value="1"/>
</dbReference>
<evidence type="ECO:0000313" key="5">
    <source>
        <dbReference type="Proteomes" id="UP000036923"/>
    </source>
</evidence>
<dbReference type="PANTHER" id="PTHR22901">
    <property type="entry name" value="SIALATE O-ACETYLESTERASE"/>
    <property type="match status" value="1"/>
</dbReference>
<dbReference type="RefSeq" id="WP_050753810.1">
    <property type="nucleotide sequence ID" value="NZ_JQKC01000021.1"/>
</dbReference>
<proteinExistence type="predicted"/>
<keyword evidence="2" id="KW-0732">Signal</keyword>
<dbReference type="InterPro" id="IPR044060">
    <property type="entry name" value="Bacterial_rp_domain"/>
</dbReference>
<dbReference type="InterPro" id="IPR005181">
    <property type="entry name" value="SASA"/>
</dbReference>
<dbReference type="InterPro" id="IPR018247">
    <property type="entry name" value="EF_Hand_1_Ca_BS"/>
</dbReference>
<dbReference type="Proteomes" id="UP000036923">
    <property type="component" value="Unassembled WGS sequence"/>
</dbReference>
<protein>
    <submittedName>
        <fullName evidence="4">Sialate O-acetylesterase</fullName>
        <ecNumber evidence="4">3.1.1.53</ecNumber>
    </submittedName>
</protein>
<feature type="chain" id="PRO_5038916271" evidence="2">
    <location>
        <begin position="23"/>
        <end position="738"/>
    </location>
</feature>
<dbReference type="InterPro" id="IPR016134">
    <property type="entry name" value="Dockerin_dom"/>
</dbReference>
<dbReference type="InterPro" id="IPR036439">
    <property type="entry name" value="Dockerin_dom_sf"/>
</dbReference>
<reference evidence="5" key="1">
    <citation type="submission" date="2015-07" db="EMBL/GenBank/DDBJ databases">
        <title>Near-Complete Genome Sequence of the Cellulolytic Bacterium Bacteroides (Pseudobacteroides) cellulosolvens ATCC 35603.</title>
        <authorList>
            <person name="Dassa B."/>
            <person name="Utturkar S.M."/>
            <person name="Klingeman D.M."/>
            <person name="Hurt R.A."/>
            <person name="Keller M."/>
            <person name="Xu J."/>
            <person name="Reddy Y.H.K."/>
            <person name="Borovok I."/>
            <person name="Grinberg I.R."/>
            <person name="Lamed R."/>
            <person name="Zhivin O."/>
            <person name="Bayer E.A."/>
            <person name="Brown S.D."/>
        </authorList>
    </citation>
    <scope>NUCLEOTIDE SEQUENCE [LARGE SCALE GENOMIC DNA]</scope>
    <source>
        <strain evidence="5">DSM 2933</strain>
    </source>
</reference>
<evidence type="ECO:0000259" key="3">
    <source>
        <dbReference type="PROSITE" id="PS51766"/>
    </source>
</evidence>
<keyword evidence="1 4" id="KW-0378">Hydrolase</keyword>
<feature type="domain" description="Dockerin" evidence="3">
    <location>
        <begin position="662"/>
        <end position="733"/>
    </location>
</feature>
<dbReference type="InterPro" id="IPR039329">
    <property type="entry name" value="SIAE"/>
</dbReference>
<dbReference type="SUPFAM" id="SSF63446">
    <property type="entry name" value="Type I dockerin domain"/>
    <property type="match status" value="1"/>
</dbReference>
<dbReference type="Gene3D" id="2.60.40.4130">
    <property type="match status" value="1"/>
</dbReference>
<evidence type="ECO:0000256" key="1">
    <source>
        <dbReference type="ARBA" id="ARBA00022801"/>
    </source>
</evidence>
<comment type="caution">
    <text evidence="4">The sequence shown here is derived from an EMBL/GenBank/DDBJ whole genome shotgun (WGS) entry which is preliminary data.</text>
</comment>
<dbReference type="GO" id="GO:0001681">
    <property type="term" value="F:sialate O-acetylesterase activity"/>
    <property type="evidence" value="ECO:0007669"/>
    <property type="project" value="UniProtKB-EC"/>
</dbReference>
<evidence type="ECO:0000256" key="2">
    <source>
        <dbReference type="SAM" id="SignalP"/>
    </source>
</evidence>
<dbReference type="Pfam" id="PF03629">
    <property type="entry name" value="SASA"/>
    <property type="match status" value="1"/>
</dbReference>
<dbReference type="Pfam" id="PF18998">
    <property type="entry name" value="Flg_new_2"/>
    <property type="match status" value="1"/>
</dbReference>
<dbReference type="PROSITE" id="PS00018">
    <property type="entry name" value="EF_HAND_1"/>
    <property type="match status" value="1"/>
</dbReference>
<gene>
    <name evidence="4" type="ORF">Bccel_5100</name>
</gene>
<dbReference type="PATRIC" id="fig|398512.5.peg.5342"/>
<dbReference type="STRING" id="398512.Bccel_5100"/>
<dbReference type="AlphaFoldDB" id="A0A0L6JVG7"/>
<dbReference type="InterPro" id="IPR036514">
    <property type="entry name" value="SGNH_hydro_sf"/>
</dbReference>
<sequence>MKLMRKISVLMVFVLVFSIADMGSLDTVDAYLDKPFINSMFADHMVLQRDVENPVWGWTTPGEKVSVEIDGITYTCMAGTDGKWMTKIGPFPKGGPYDMKVTASQTATIKDILFGEVWFCTGQSNIVLQLREALNPTTEIQNANYPNIRFFNVPYGYAGTPQDKFSYPDQCKWQACSPTTAQNQTAVGYFFARKLSAELDVPVGIILSAVGGTKIEYWMSRDILQTFPDYTQELANLQVNSNSLTGLYNGMIAPVLPYRIKGTIWYQGEGSTENDYKYNKLLPSLIKDWRDKFGIGDFPFLIIQLPNISALQSAPAQNGSWTLIREAQLQTAQNDSNNGLIVTIDIGDANNVHCPNKQDVGMRSALYALGKVYGKNVVPSGPIYKAMTKEGNKIRVTFDYTGSGLMVGQKTGLDPVKMVPGGVLKGFAIAGSDKKFVWADAVIEDDSIVLSSSSVSAPEAVRYSWSDNPIGNLYNKEGFPASPFRTDIDNRLAVIDGTGSGTYKPGDEISLSAATPPSGKKFERWIGDTSGLDNAYGANAKLTMPAAYQCIKANFIDINATIIPPSPTPTAAKEYAVSGYVKPDFNFTQGAGELINSGFNVELEGTGFKDVTDSKGYFEIKGVPLNGVGYTLKISKPNYLSHEIKNVFVKGNVEVSSSTNPINIWAGDILKDGVQDNTINMVDIIEIARVFGSVAGDGKYIESYDFNMDNVINLNEVIIIARHFNATSSNYPDISLDK</sequence>